<evidence type="ECO:0000313" key="3">
    <source>
        <dbReference type="WBParaSite" id="L893_g25079.t1"/>
    </source>
</evidence>
<sequence length="215" mass="23405">MIPLTCGKKERCYSAGERSSLTSLTFPLRREVVARHQLDCERCQGGEMTHQLGNGEERRGDDDDDVGHPLAIPFRGGEAFSGQGVDARRGKTALLVVLGEAGLVGDVLKNTSPGDPMRQAQLRPGLGRELSHGDPRVRSFKVQTVHDVRHELLHELVVGGSHVGGAVQHEEDVHRGPGAGASDVDDGQKHHRPGQKPHASGRWPPNRIEQLERDT</sequence>
<evidence type="ECO:0000313" key="2">
    <source>
        <dbReference type="Proteomes" id="UP000095287"/>
    </source>
</evidence>
<dbReference type="WBParaSite" id="L893_g25079.t1">
    <property type="protein sequence ID" value="L893_g25079.t1"/>
    <property type="gene ID" value="L893_g25079"/>
</dbReference>
<accession>A0A1I7ZDH0</accession>
<dbReference type="AlphaFoldDB" id="A0A1I7ZDH0"/>
<name>A0A1I7ZDH0_9BILA</name>
<dbReference type="Proteomes" id="UP000095287">
    <property type="component" value="Unplaced"/>
</dbReference>
<organism evidence="2 3">
    <name type="scientific">Steinernema glaseri</name>
    <dbReference type="NCBI Taxonomy" id="37863"/>
    <lineage>
        <taxon>Eukaryota</taxon>
        <taxon>Metazoa</taxon>
        <taxon>Ecdysozoa</taxon>
        <taxon>Nematoda</taxon>
        <taxon>Chromadorea</taxon>
        <taxon>Rhabditida</taxon>
        <taxon>Tylenchina</taxon>
        <taxon>Panagrolaimomorpha</taxon>
        <taxon>Strongyloidoidea</taxon>
        <taxon>Steinernematidae</taxon>
        <taxon>Steinernema</taxon>
    </lineage>
</organism>
<protein>
    <submittedName>
        <fullName evidence="3">Uncharacterized protein</fullName>
    </submittedName>
</protein>
<evidence type="ECO:0000256" key="1">
    <source>
        <dbReference type="SAM" id="MobiDB-lite"/>
    </source>
</evidence>
<reference evidence="3" key="1">
    <citation type="submission" date="2016-11" db="UniProtKB">
        <authorList>
            <consortium name="WormBaseParasite"/>
        </authorList>
    </citation>
    <scope>IDENTIFICATION</scope>
</reference>
<feature type="region of interest" description="Disordered" evidence="1">
    <location>
        <begin position="172"/>
        <end position="215"/>
    </location>
</feature>
<keyword evidence="2" id="KW-1185">Reference proteome</keyword>
<proteinExistence type="predicted"/>